<dbReference type="OrthoDB" id="346673at2759"/>
<accession>A0A024UA57</accession>
<dbReference type="RefSeq" id="XP_008869083.1">
    <property type="nucleotide sequence ID" value="XM_008870861.1"/>
</dbReference>
<reference evidence="4" key="1">
    <citation type="submission" date="2013-12" db="EMBL/GenBank/DDBJ databases">
        <title>The Genome Sequence of Aphanomyces invadans NJM9701.</title>
        <authorList>
            <consortium name="The Broad Institute Genomics Platform"/>
            <person name="Russ C."/>
            <person name="Tyler B."/>
            <person name="van West P."/>
            <person name="Dieguez-Uribeondo J."/>
            <person name="Young S.K."/>
            <person name="Zeng Q."/>
            <person name="Gargeya S."/>
            <person name="Fitzgerald M."/>
            <person name="Abouelleil A."/>
            <person name="Alvarado L."/>
            <person name="Chapman S.B."/>
            <person name="Gainer-Dewar J."/>
            <person name="Goldberg J."/>
            <person name="Griggs A."/>
            <person name="Gujja S."/>
            <person name="Hansen M."/>
            <person name="Howarth C."/>
            <person name="Imamovic A."/>
            <person name="Ireland A."/>
            <person name="Larimer J."/>
            <person name="McCowan C."/>
            <person name="Murphy C."/>
            <person name="Pearson M."/>
            <person name="Poon T.W."/>
            <person name="Priest M."/>
            <person name="Roberts A."/>
            <person name="Saif S."/>
            <person name="Shea T."/>
            <person name="Sykes S."/>
            <person name="Wortman J."/>
            <person name="Nusbaum C."/>
            <person name="Birren B."/>
        </authorList>
    </citation>
    <scope>NUCLEOTIDE SEQUENCE [LARGE SCALE GENOMIC DNA]</scope>
    <source>
        <strain evidence="4">NJM9701</strain>
    </source>
</reference>
<dbReference type="Pfam" id="PF04084">
    <property type="entry name" value="RecA-like_ORC2"/>
    <property type="match status" value="1"/>
</dbReference>
<keyword evidence="1" id="KW-0235">DNA replication</keyword>
<evidence type="ECO:0000256" key="2">
    <source>
        <dbReference type="SAM" id="MobiDB-lite"/>
    </source>
</evidence>
<dbReference type="STRING" id="157072.A0A024UA57"/>
<sequence length="462" mass="51561">MEHQLRRSRRQLMRAQQLAEARPERVKRSKIQDSTAISTPESVKTKPSSSKGKLNRTLGSKDSHCDDSSNDNVFNDMPAKKSTSSALHEESNAPDSTFAMGNRHATDYFSSRRIRKKTKDDKKATVLAQLDADEVRDALRVWDAMSNDRLVPKQLAVYSTHLRQWEHQLFAGFNLLFTGLGSKLHLLQTFATTLISVHVLEIHGYLPSVSIRFVLTTLYANLFKRKPTPNRTLEEQCLEFVHLMHTSPASASLCLVIHSLDGVSLRGPDTQRALSILAACRYIHVAASVDHVNAASLWEESDMKRFGWLEHIVHTYAPYTQETLVTTWGNKGKAGRHAPTALSGIKYILESLTPTDLAVLRALGAEQLQTGGAMVDSKPFVDLCRKKMLVSSLQAMRNSIACLKEHGLVATNKIDQLRIPFSDLTIQHTILGHRPIDALDHDKQGDPMDDDNITEPSSSQAE</sequence>
<evidence type="ECO:0000259" key="3">
    <source>
        <dbReference type="Pfam" id="PF04084"/>
    </source>
</evidence>
<dbReference type="PANTHER" id="PTHR14052:SF0">
    <property type="entry name" value="ORIGIN RECOGNITION COMPLEX SUBUNIT 2"/>
    <property type="match status" value="1"/>
</dbReference>
<evidence type="ECO:0000256" key="1">
    <source>
        <dbReference type="RuleBase" id="RU368084"/>
    </source>
</evidence>
<dbReference type="InterPro" id="IPR007220">
    <property type="entry name" value="ORC2"/>
</dbReference>
<protein>
    <recommendedName>
        <fullName evidence="1">Origin recognition complex subunit 2</fullName>
    </recommendedName>
</protein>
<dbReference type="InterPro" id="IPR056772">
    <property type="entry name" value="RecA-like_ORC2"/>
</dbReference>
<dbReference type="AlphaFoldDB" id="A0A024UA57"/>
<proteinExistence type="inferred from homology"/>
<dbReference type="eggNOG" id="KOG2928">
    <property type="taxonomic scope" value="Eukaryota"/>
</dbReference>
<feature type="compositionally biased region" description="Basic residues" evidence="2">
    <location>
        <begin position="1"/>
        <end position="12"/>
    </location>
</feature>
<dbReference type="GO" id="GO:0003688">
    <property type="term" value="F:DNA replication origin binding"/>
    <property type="evidence" value="ECO:0007669"/>
    <property type="project" value="UniProtKB-UniRule"/>
</dbReference>
<organism evidence="4">
    <name type="scientific">Aphanomyces invadans</name>
    <dbReference type="NCBI Taxonomy" id="157072"/>
    <lineage>
        <taxon>Eukaryota</taxon>
        <taxon>Sar</taxon>
        <taxon>Stramenopiles</taxon>
        <taxon>Oomycota</taxon>
        <taxon>Saprolegniomycetes</taxon>
        <taxon>Saprolegniales</taxon>
        <taxon>Verrucalvaceae</taxon>
        <taxon>Aphanomyces</taxon>
    </lineage>
</organism>
<dbReference type="GO" id="GO:0006260">
    <property type="term" value="P:DNA replication"/>
    <property type="evidence" value="ECO:0007669"/>
    <property type="project" value="UniProtKB-UniRule"/>
</dbReference>
<dbReference type="EMBL" id="KI913961">
    <property type="protein sequence ID" value="ETW02478.1"/>
    <property type="molecule type" value="Genomic_DNA"/>
</dbReference>
<name>A0A024UA57_9STRA</name>
<gene>
    <name evidence="4" type="ORF">H310_05979</name>
</gene>
<comment type="subcellular location">
    <subcellularLocation>
        <location evidence="1">Nucleus</location>
    </subcellularLocation>
</comment>
<feature type="compositionally biased region" description="Basic and acidic residues" evidence="2">
    <location>
        <begin position="437"/>
        <end position="446"/>
    </location>
</feature>
<dbReference type="VEuPathDB" id="FungiDB:H310_05979"/>
<dbReference type="GeneID" id="20083029"/>
<feature type="region of interest" description="Disordered" evidence="2">
    <location>
        <begin position="437"/>
        <end position="462"/>
    </location>
</feature>
<feature type="compositionally biased region" description="Polar residues" evidence="2">
    <location>
        <begin position="32"/>
        <end position="58"/>
    </location>
</feature>
<feature type="region of interest" description="Disordered" evidence="2">
    <location>
        <begin position="1"/>
        <end position="101"/>
    </location>
</feature>
<feature type="domain" description="Origin recognition complex subunit 2 RecA-like" evidence="3">
    <location>
        <begin position="158"/>
        <end position="311"/>
    </location>
</feature>
<dbReference type="PANTHER" id="PTHR14052">
    <property type="entry name" value="ORIGIN RECOGNITION COMPLEX SUBUNIT 2"/>
    <property type="match status" value="1"/>
</dbReference>
<comment type="function">
    <text evidence="1">Component of the origin recognition complex (ORC) that binds origins of replication. DNA-binding is ATP-dependent. ORC is required to assemble the pre-replication complex necessary to initiate DNA replication.</text>
</comment>
<comment type="subunit">
    <text evidence="1">Component of the origin recognition complex (ORC).</text>
</comment>
<keyword evidence="1" id="KW-0539">Nucleus</keyword>
<dbReference type="GO" id="GO:0005664">
    <property type="term" value="C:nuclear origin of replication recognition complex"/>
    <property type="evidence" value="ECO:0007669"/>
    <property type="project" value="UniProtKB-UniRule"/>
</dbReference>
<comment type="similarity">
    <text evidence="1">Belongs to the ORC2 family.</text>
</comment>
<evidence type="ECO:0000313" key="4">
    <source>
        <dbReference type="EMBL" id="ETW02478.1"/>
    </source>
</evidence>